<dbReference type="SUPFAM" id="SSF82199">
    <property type="entry name" value="SET domain"/>
    <property type="match status" value="1"/>
</dbReference>
<dbReference type="SMART" id="SM01114">
    <property type="entry name" value="CXC"/>
    <property type="match status" value="1"/>
</dbReference>
<feature type="compositionally biased region" description="Low complexity" evidence="8">
    <location>
        <begin position="61"/>
        <end position="84"/>
    </location>
</feature>
<dbReference type="PROSITE" id="PS50280">
    <property type="entry name" value="SET"/>
    <property type="match status" value="1"/>
</dbReference>
<name>A0AA85JDE4_TRIRE</name>
<dbReference type="AlphaFoldDB" id="A0AA85JDE4"/>
<feature type="compositionally biased region" description="Low complexity" evidence="8">
    <location>
        <begin position="1029"/>
        <end position="1045"/>
    </location>
</feature>
<dbReference type="PANTHER" id="PTHR45747:SF4">
    <property type="entry name" value="HISTONE-LYSINE N-METHYLTRANSFERASE E(Z)"/>
    <property type="match status" value="1"/>
</dbReference>
<comment type="catalytic activity">
    <reaction evidence="7">
        <text>L-lysyl(27)-[histone H3] + 3 S-adenosyl-L-methionine = N(6),N(6),N(6)-trimethyl-L-lysyl(27)-[histone H3] + 3 S-adenosyl-L-homocysteine + 3 H(+)</text>
        <dbReference type="Rhea" id="RHEA:60292"/>
        <dbReference type="Rhea" id="RHEA-COMP:15535"/>
        <dbReference type="Rhea" id="RHEA-COMP:15548"/>
        <dbReference type="ChEBI" id="CHEBI:15378"/>
        <dbReference type="ChEBI" id="CHEBI:29969"/>
        <dbReference type="ChEBI" id="CHEBI:57856"/>
        <dbReference type="ChEBI" id="CHEBI:59789"/>
        <dbReference type="ChEBI" id="CHEBI:61961"/>
        <dbReference type="EC" id="2.1.1.356"/>
    </reaction>
</comment>
<keyword evidence="2" id="KW-0489">Methyltransferase</keyword>
<keyword evidence="4" id="KW-0949">S-adenosyl-L-methionine</keyword>
<feature type="compositionally biased region" description="Low complexity" evidence="8">
    <location>
        <begin position="759"/>
        <end position="774"/>
    </location>
</feature>
<accession>A0AA85JDE4</accession>
<dbReference type="Gene3D" id="2.170.270.10">
    <property type="entry name" value="SET domain"/>
    <property type="match status" value="1"/>
</dbReference>
<dbReference type="Pfam" id="PF18264">
    <property type="entry name" value="preSET_CXC"/>
    <property type="match status" value="1"/>
</dbReference>
<dbReference type="GO" id="GO:0031507">
    <property type="term" value="P:heterochromatin formation"/>
    <property type="evidence" value="ECO:0007669"/>
    <property type="project" value="TreeGrafter"/>
</dbReference>
<keyword evidence="11" id="KW-1185">Reference proteome</keyword>
<dbReference type="InterPro" id="IPR048358">
    <property type="entry name" value="EZH1/2_MCSS"/>
</dbReference>
<dbReference type="InterPro" id="IPR033467">
    <property type="entry name" value="Tesmin/TSO1-like_CXC"/>
</dbReference>
<dbReference type="WBParaSite" id="TREG1_23810.1">
    <property type="protein sequence ID" value="TREG1_23810.1"/>
    <property type="gene ID" value="TREG1_23810"/>
</dbReference>
<feature type="compositionally biased region" description="Polar residues" evidence="8">
    <location>
        <begin position="1046"/>
        <end position="1064"/>
    </location>
</feature>
<dbReference type="InterPro" id="IPR001214">
    <property type="entry name" value="SET_dom"/>
</dbReference>
<evidence type="ECO:0000256" key="7">
    <source>
        <dbReference type="ARBA" id="ARBA00048568"/>
    </source>
</evidence>
<dbReference type="GO" id="GO:0003682">
    <property type="term" value="F:chromatin binding"/>
    <property type="evidence" value="ECO:0007669"/>
    <property type="project" value="TreeGrafter"/>
</dbReference>
<dbReference type="SMART" id="SM00317">
    <property type="entry name" value="SET"/>
    <property type="match status" value="1"/>
</dbReference>
<dbReference type="EC" id="2.1.1.356" evidence="1"/>
<feature type="domain" description="CXC" evidence="10">
    <location>
        <begin position="761"/>
        <end position="869"/>
    </location>
</feature>
<dbReference type="Pfam" id="PF21358">
    <property type="entry name" value="Ezh2_MCSS"/>
    <property type="match status" value="1"/>
</dbReference>
<dbReference type="FunFam" id="2.170.270.10:FF:000001">
    <property type="entry name" value="Putative histone-lysine N-methyltransferase EZH2"/>
    <property type="match status" value="1"/>
</dbReference>
<reference evidence="12" key="2">
    <citation type="submission" date="2023-11" db="UniProtKB">
        <authorList>
            <consortium name="WormBaseParasite"/>
        </authorList>
    </citation>
    <scope>IDENTIFICATION</scope>
</reference>
<feature type="region of interest" description="Disordered" evidence="8">
    <location>
        <begin position="1026"/>
        <end position="1070"/>
    </location>
</feature>
<evidence type="ECO:0000313" key="12">
    <source>
        <dbReference type="WBParaSite" id="TREG1_23810.1"/>
    </source>
</evidence>
<dbReference type="Proteomes" id="UP000050795">
    <property type="component" value="Unassembled WGS sequence"/>
</dbReference>
<feature type="region of interest" description="Disordered" evidence="8">
    <location>
        <begin position="56"/>
        <end position="85"/>
    </location>
</feature>
<protein>
    <recommendedName>
        <fullName evidence="1">[histone H3]-lysine(27) N-trimethyltransferase</fullName>
        <ecNumber evidence="1">2.1.1.356</ecNumber>
    </recommendedName>
</protein>
<dbReference type="GO" id="GO:0032259">
    <property type="term" value="P:methylation"/>
    <property type="evidence" value="ECO:0007669"/>
    <property type="project" value="UniProtKB-KW"/>
</dbReference>
<sequence>MLQELYSVSVQVFESTLRIAMRRQSSCGSSNQNTVKTRRSRRSNLGSVDYFLPSLRPRPQTSTATTTTTAATTTTTGTTRNSTTPYNTILNERRHRLCKVIRQVYTYLCFSNRVDKWEHVHECLTNNSRLLSEQLSKLTVRSIPTSDDGHTDITCDLDSSPVVANNIGNPVSLADPIRIPHSFNLRSSYGIEINDKIHHTGVVMIPHVDPLPSFTTWSKVQQNFSVEDETELTNLPYIGEVQAREDIEFFEELLTNYGGRLHGSFPFEFDESLLVQLVDLTNTVWSEIISYCGLSIDGESPVVVKAIEHASDGDGETQENNDNNVVCAGSSRSLCESNAKSLVMKGLKPNKKKEGEFARQEDVLIPKGGRLTRRSAQIEIKNGSVGHASDSDNQVTVGGEKKNKSEGNMITVKEVFQIGELAPADLSHNPPEAKRFKDCGVPYEVFIAIAGTFGSTDNVNKLQQRYVEMKGRANNSQLIEETPTSFPNLDDPFEVHKAVTSGRRKVLSRADALHSYRTLFCRRCFKYDCSLHPYKSTPSMWSHRWPIDTTKDAETNAPYCGSWCVRKSVNHTAAQDSLNNNNNNKGEVIQGTSNVEWSPEEKCLYEVLAPSFIPYGHPSFNLYNWCCKMSKLLGTKKCSDVLAYTSTQNLSTLLLPDAGQLSSLRIPGTGEVWGRRSGSIASLNDNDCTGSGSCSGSVHDDGGFGDEVFVANESSSSNVLTTNLRKRSKKRVKKSMALELPTPREDDDEDSQTNGSVQNGSRNTTTSNNDGNTTLPSGYLAHQYHPCDHPGQRCNDLCSCKKAGTFCEKFCQCPPDCANRFPGCRCRGQCNTKLCPCFLAIRECDPDLCMSCGAQPSFGTFNSVEELFNALKVSSPVFTGTCRNVAIQRGLRKHLLMAPSDVSGWGIFIKDGADKNEFIYEYCGEIISQDEADRRGKIYDKTMSSLLFNLNRDFVVDATRKGNKIRFANHSVNPNCYGKVVMVNGDHRIGIFAKRTILPGEELFFDYRYGPMEQLKYVGIERDTDAPKTTTTATTTTTTGSSSSSNPSCLPNKSSEFPALSSSHSVEKSN</sequence>
<evidence type="ECO:0000313" key="11">
    <source>
        <dbReference type="Proteomes" id="UP000050795"/>
    </source>
</evidence>
<dbReference type="PROSITE" id="PS51633">
    <property type="entry name" value="CXC"/>
    <property type="match status" value="1"/>
</dbReference>
<dbReference type="InterPro" id="IPR045318">
    <property type="entry name" value="EZH1/2-like"/>
</dbReference>
<dbReference type="Pfam" id="PF00856">
    <property type="entry name" value="SET"/>
    <property type="match status" value="1"/>
</dbReference>
<dbReference type="GO" id="GO:0140951">
    <property type="term" value="F:histone H3K27 trimethyltransferase activity"/>
    <property type="evidence" value="ECO:0007669"/>
    <property type="project" value="UniProtKB-EC"/>
</dbReference>
<keyword evidence="3" id="KW-0808">Transferase</keyword>
<feature type="compositionally biased region" description="Basic residues" evidence="8">
    <location>
        <begin position="724"/>
        <end position="734"/>
    </location>
</feature>
<feature type="region of interest" description="Disordered" evidence="8">
    <location>
        <begin position="382"/>
        <end position="404"/>
    </location>
</feature>
<feature type="domain" description="SET" evidence="9">
    <location>
        <begin position="893"/>
        <end position="1008"/>
    </location>
</feature>
<evidence type="ECO:0000256" key="4">
    <source>
        <dbReference type="ARBA" id="ARBA00022691"/>
    </source>
</evidence>
<evidence type="ECO:0000256" key="3">
    <source>
        <dbReference type="ARBA" id="ARBA00022679"/>
    </source>
</evidence>
<evidence type="ECO:0000256" key="5">
    <source>
        <dbReference type="ARBA" id="ARBA00023015"/>
    </source>
</evidence>
<dbReference type="InterPro" id="IPR041355">
    <property type="entry name" value="Pre-SET_CXC"/>
</dbReference>
<organism evidence="11 12">
    <name type="scientific">Trichobilharzia regenti</name>
    <name type="common">Nasal bird schistosome</name>
    <dbReference type="NCBI Taxonomy" id="157069"/>
    <lineage>
        <taxon>Eukaryota</taxon>
        <taxon>Metazoa</taxon>
        <taxon>Spiralia</taxon>
        <taxon>Lophotrochozoa</taxon>
        <taxon>Platyhelminthes</taxon>
        <taxon>Trematoda</taxon>
        <taxon>Digenea</taxon>
        <taxon>Strigeidida</taxon>
        <taxon>Schistosomatoidea</taxon>
        <taxon>Schistosomatidae</taxon>
        <taxon>Trichobilharzia</taxon>
    </lineage>
</organism>
<reference evidence="11" key="1">
    <citation type="submission" date="2022-06" db="EMBL/GenBank/DDBJ databases">
        <authorList>
            <person name="Berger JAMES D."/>
            <person name="Berger JAMES D."/>
        </authorList>
    </citation>
    <scope>NUCLEOTIDE SEQUENCE [LARGE SCALE GENOMIC DNA]</scope>
</reference>
<dbReference type="InterPro" id="IPR046341">
    <property type="entry name" value="SET_dom_sf"/>
</dbReference>
<proteinExistence type="predicted"/>
<dbReference type="InterPro" id="IPR026489">
    <property type="entry name" value="CXC_dom"/>
</dbReference>
<dbReference type="GO" id="GO:0035098">
    <property type="term" value="C:ESC/E(Z) complex"/>
    <property type="evidence" value="ECO:0007669"/>
    <property type="project" value="TreeGrafter"/>
</dbReference>
<feature type="region of interest" description="Disordered" evidence="8">
    <location>
        <begin position="721"/>
        <end position="775"/>
    </location>
</feature>
<evidence type="ECO:0000259" key="10">
    <source>
        <dbReference type="PROSITE" id="PS51633"/>
    </source>
</evidence>
<evidence type="ECO:0000256" key="1">
    <source>
        <dbReference type="ARBA" id="ARBA00012186"/>
    </source>
</evidence>
<evidence type="ECO:0000256" key="8">
    <source>
        <dbReference type="SAM" id="MobiDB-lite"/>
    </source>
</evidence>
<dbReference type="PANTHER" id="PTHR45747">
    <property type="entry name" value="HISTONE-LYSINE N-METHYLTRANSFERASE E(Z)"/>
    <property type="match status" value="1"/>
</dbReference>
<evidence type="ECO:0000259" key="9">
    <source>
        <dbReference type="PROSITE" id="PS50280"/>
    </source>
</evidence>
<evidence type="ECO:0000256" key="2">
    <source>
        <dbReference type="ARBA" id="ARBA00022603"/>
    </source>
</evidence>
<evidence type="ECO:0000256" key="6">
    <source>
        <dbReference type="ARBA" id="ARBA00023163"/>
    </source>
</evidence>
<keyword evidence="5" id="KW-0805">Transcription regulation</keyword>
<keyword evidence="6" id="KW-0804">Transcription</keyword>